<dbReference type="InterPro" id="IPR051976">
    <property type="entry name" value="Synaptopodin_domain"/>
</dbReference>
<dbReference type="InterPro" id="IPR001478">
    <property type="entry name" value="PDZ"/>
</dbReference>
<evidence type="ECO:0000259" key="6">
    <source>
        <dbReference type="PROSITE" id="PS50106"/>
    </source>
</evidence>
<accession>A0A1Y1KWU3</accession>
<evidence type="ECO:0000256" key="5">
    <source>
        <dbReference type="SAM" id="MobiDB-lite"/>
    </source>
</evidence>
<dbReference type="GO" id="GO:0032233">
    <property type="term" value="P:positive regulation of actin filament bundle assembly"/>
    <property type="evidence" value="ECO:0007669"/>
    <property type="project" value="TreeGrafter"/>
</dbReference>
<evidence type="ECO:0000313" key="7">
    <source>
        <dbReference type="EMBL" id="JAV64951.1"/>
    </source>
</evidence>
<evidence type="ECO:0000256" key="4">
    <source>
        <dbReference type="ARBA" id="ARBA00038161"/>
    </source>
</evidence>
<feature type="domain" description="PDZ" evidence="6">
    <location>
        <begin position="11"/>
        <end position="85"/>
    </location>
</feature>
<feature type="compositionally biased region" description="Low complexity" evidence="5">
    <location>
        <begin position="108"/>
        <end position="119"/>
    </location>
</feature>
<protein>
    <recommendedName>
        <fullName evidence="6">PDZ domain-containing protein</fullName>
    </recommendedName>
</protein>
<dbReference type="GO" id="GO:0030018">
    <property type="term" value="C:Z disc"/>
    <property type="evidence" value="ECO:0007669"/>
    <property type="project" value="TreeGrafter"/>
</dbReference>
<dbReference type="EMBL" id="GEZM01073645">
    <property type="protein sequence ID" value="JAV64951.1"/>
    <property type="molecule type" value="Transcribed_RNA"/>
</dbReference>
<feature type="region of interest" description="Disordered" evidence="5">
    <location>
        <begin position="81"/>
        <end position="119"/>
    </location>
</feature>
<dbReference type="SMART" id="SM00228">
    <property type="entry name" value="PDZ"/>
    <property type="match status" value="1"/>
</dbReference>
<dbReference type="SUPFAM" id="SSF50156">
    <property type="entry name" value="PDZ domain-like"/>
    <property type="match status" value="1"/>
</dbReference>
<dbReference type="GO" id="GO:0003779">
    <property type="term" value="F:actin binding"/>
    <property type="evidence" value="ECO:0007669"/>
    <property type="project" value="TreeGrafter"/>
</dbReference>
<sequence>MTTREVVLDGGSPWGFRMHGGVDVQQPLRISRVNPGSKAAIKGIREGDIITSINNQPTKDFTNSDAHLLLKSSGEKIKLGLNEDCKGSPKRRQYKTVQQENHSESIEQSNTQTSSTKTVTVTIKRSQIEPVEYESEIFSGTVKVNGQEHSDDPQNGVVSQRSTLSSSCSSSPSVASLHGDIKALILICQLSSIIHTYCKVCT</sequence>
<dbReference type="FunFam" id="2.30.42.10:FF:000055">
    <property type="entry name" value="PDZ and LIM domain protein 3"/>
    <property type="match status" value="1"/>
</dbReference>
<evidence type="ECO:0000256" key="3">
    <source>
        <dbReference type="ARBA" id="ARBA00022553"/>
    </source>
</evidence>
<dbReference type="GO" id="GO:0005634">
    <property type="term" value="C:nucleus"/>
    <property type="evidence" value="ECO:0007669"/>
    <property type="project" value="TreeGrafter"/>
</dbReference>
<dbReference type="EMBL" id="GEZM01073646">
    <property type="protein sequence ID" value="JAV64948.1"/>
    <property type="molecule type" value="Transcribed_RNA"/>
</dbReference>
<feature type="region of interest" description="Disordered" evidence="5">
    <location>
        <begin position="144"/>
        <end position="166"/>
    </location>
</feature>
<dbReference type="PANTHER" id="PTHR24217:SF0">
    <property type="entry name" value="PDZ DOMAIN-CONTAINING PROTEIN"/>
    <property type="match status" value="1"/>
</dbReference>
<dbReference type="AlphaFoldDB" id="A0A1Y1KWU3"/>
<proteinExistence type="inferred from homology"/>
<dbReference type="Pfam" id="PF00595">
    <property type="entry name" value="PDZ"/>
    <property type="match status" value="1"/>
</dbReference>
<comment type="similarity">
    <text evidence="4">Belongs to the synaptopodin family.</text>
</comment>
<dbReference type="GO" id="GO:0015629">
    <property type="term" value="C:actin cytoskeleton"/>
    <property type="evidence" value="ECO:0007669"/>
    <property type="project" value="TreeGrafter"/>
</dbReference>
<reference evidence="7" key="1">
    <citation type="journal article" date="2016" name="Sci. Rep.">
        <title>Molecular characterization of firefly nuptial gifts: a multi-omics approach sheds light on postcopulatory sexual selection.</title>
        <authorList>
            <person name="Al-Wathiqui N."/>
            <person name="Fallon T.R."/>
            <person name="South A."/>
            <person name="Weng J.K."/>
            <person name="Lewis S.M."/>
        </authorList>
    </citation>
    <scope>NUCLEOTIDE SEQUENCE</scope>
</reference>
<dbReference type="PROSITE" id="PS50106">
    <property type="entry name" value="PDZ"/>
    <property type="match status" value="1"/>
</dbReference>
<dbReference type="Gene3D" id="2.30.42.10">
    <property type="match status" value="1"/>
</dbReference>
<keyword evidence="2" id="KW-0963">Cytoplasm</keyword>
<dbReference type="InterPro" id="IPR036034">
    <property type="entry name" value="PDZ_sf"/>
</dbReference>
<name>A0A1Y1KWU3_PHOPY</name>
<organism evidence="7">
    <name type="scientific">Photinus pyralis</name>
    <name type="common">Common eastern firefly</name>
    <name type="synonym">Lampyris pyralis</name>
    <dbReference type="NCBI Taxonomy" id="7054"/>
    <lineage>
        <taxon>Eukaryota</taxon>
        <taxon>Metazoa</taxon>
        <taxon>Ecdysozoa</taxon>
        <taxon>Arthropoda</taxon>
        <taxon>Hexapoda</taxon>
        <taxon>Insecta</taxon>
        <taxon>Pterygota</taxon>
        <taxon>Neoptera</taxon>
        <taxon>Endopterygota</taxon>
        <taxon>Coleoptera</taxon>
        <taxon>Polyphaga</taxon>
        <taxon>Elateriformia</taxon>
        <taxon>Elateroidea</taxon>
        <taxon>Lampyridae</taxon>
        <taxon>Lampyrinae</taxon>
        <taxon>Photinus</taxon>
    </lineage>
</organism>
<comment type="subcellular location">
    <subcellularLocation>
        <location evidence="1">Cytoplasm</location>
    </subcellularLocation>
</comment>
<evidence type="ECO:0000256" key="1">
    <source>
        <dbReference type="ARBA" id="ARBA00004496"/>
    </source>
</evidence>
<evidence type="ECO:0000256" key="2">
    <source>
        <dbReference type="ARBA" id="ARBA00022490"/>
    </source>
</evidence>
<dbReference type="PANTHER" id="PTHR24217">
    <property type="entry name" value="PUTATIVE-RELATED"/>
    <property type="match status" value="1"/>
</dbReference>
<keyword evidence="3" id="KW-0597">Phosphoprotein</keyword>